<name>A0A2Z4Y4U7_SUMC1</name>
<dbReference type="KEGG" id="schv:BRCON_0975"/>
<reference evidence="1 2" key="1">
    <citation type="submission" date="2018-05" db="EMBL/GenBank/DDBJ databases">
        <title>A metagenomic window into the 2 km-deep terrestrial subsurface aquifer revealed taxonomically and functionally diverse microbial community comprising novel uncultured bacterial lineages.</title>
        <authorList>
            <person name="Kadnikov V.V."/>
            <person name="Mardanov A.V."/>
            <person name="Beletsky A.V."/>
            <person name="Banks D."/>
            <person name="Pimenov N.V."/>
            <person name="Frank Y.A."/>
            <person name="Karnachuk O.V."/>
            <person name="Ravin N.V."/>
        </authorList>
    </citation>
    <scope>NUCLEOTIDE SEQUENCE [LARGE SCALE GENOMIC DNA]</scope>
    <source>
        <strain evidence="1">BY</strain>
    </source>
</reference>
<dbReference type="EMBL" id="CP030759">
    <property type="protein sequence ID" value="AXA35752.1"/>
    <property type="molecule type" value="Genomic_DNA"/>
</dbReference>
<dbReference type="Proteomes" id="UP000262583">
    <property type="component" value="Chromosome"/>
</dbReference>
<gene>
    <name evidence="1" type="ORF">BRCON_0975</name>
</gene>
<proteinExistence type="predicted"/>
<dbReference type="AlphaFoldDB" id="A0A2Z4Y4U7"/>
<evidence type="ECO:0000313" key="1">
    <source>
        <dbReference type="EMBL" id="AXA35752.1"/>
    </source>
</evidence>
<protein>
    <submittedName>
        <fullName evidence="1">Uncharacterized protein</fullName>
    </submittedName>
</protein>
<organism evidence="1 2">
    <name type="scientific">Sumerlaea chitinivorans</name>
    <dbReference type="NCBI Taxonomy" id="2250252"/>
    <lineage>
        <taxon>Bacteria</taxon>
        <taxon>Candidatus Sumerlaeota</taxon>
        <taxon>Candidatus Sumerlaeia</taxon>
        <taxon>Candidatus Sumerlaeales</taxon>
        <taxon>Candidatus Sumerlaeaceae</taxon>
        <taxon>Candidatus Sumerlaea</taxon>
    </lineage>
</organism>
<sequence>MKSHSPFCRSEFLSEQAGSLAETFKNIVQGILLARGRW</sequence>
<accession>A0A2Z4Y4U7</accession>
<evidence type="ECO:0000313" key="2">
    <source>
        <dbReference type="Proteomes" id="UP000262583"/>
    </source>
</evidence>